<keyword evidence="2" id="KW-1185">Reference proteome</keyword>
<sequence length="308" mass="35564">MTLKRKRELSQREQHYYKEIGKKIVPIEDKDEQRKIDEFMKKHHSETPPHTSRESGYSAYMFHGRKVDVNTSMVKKCKIDKEHYLISRAPNAPTLPVSCLASTEHVVAMQEDVKDFQSETEPQTKQNVMYFISLSCNTKKVNVRNEKSVILKLLQKYDDTLNRNNVSITYNKEKSVFEIKVSTQIADIQVLIQALTSKTKYKIIDCDFEDIGLNQGVCLVKKDASNPIHAMVNIIDSDSEKGFLERDAGTTSGRNTASYQDHNWTFNFFTSLEDMRKKTEYPQGTHALKIFNANEECVCKNITKKDKM</sequence>
<dbReference type="AlphaFoldDB" id="A0A0W0ZQC3"/>
<protein>
    <submittedName>
        <fullName evidence="1">Uncharacterized protein</fullName>
    </submittedName>
</protein>
<dbReference type="Proteomes" id="UP000054693">
    <property type="component" value="Unassembled WGS sequence"/>
</dbReference>
<organism evidence="1 2">
    <name type="scientific">Legionella tucsonensis</name>
    <dbReference type="NCBI Taxonomy" id="40335"/>
    <lineage>
        <taxon>Bacteria</taxon>
        <taxon>Pseudomonadati</taxon>
        <taxon>Pseudomonadota</taxon>
        <taxon>Gammaproteobacteria</taxon>
        <taxon>Legionellales</taxon>
        <taxon>Legionellaceae</taxon>
        <taxon>Legionella</taxon>
    </lineage>
</organism>
<name>A0A0W0ZQC3_9GAMM</name>
<dbReference type="EMBL" id="LNZA01000008">
    <property type="protein sequence ID" value="KTD71226.1"/>
    <property type="molecule type" value="Genomic_DNA"/>
</dbReference>
<dbReference type="RefSeq" id="WP_238584151.1">
    <property type="nucleotide sequence ID" value="NZ_CAAAIP010000002.1"/>
</dbReference>
<dbReference type="PATRIC" id="fig|40335.7.peg.2763"/>
<gene>
    <name evidence="1" type="ORF">Ltuc_2585</name>
</gene>
<proteinExistence type="predicted"/>
<evidence type="ECO:0000313" key="1">
    <source>
        <dbReference type="EMBL" id="KTD71226.1"/>
    </source>
</evidence>
<evidence type="ECO:0000313" key="2">
    <source>
        <dbReference type="Proteomes" id="UP000054693"/>
    </source>
</evidence>
<reference evidence="1 2" key="1">
    <citation type="submission" date="2015-11" db="EMBL/GenBank/DDBJ databases">
        <title>Genomic analysis of 38 Legionella species identifies large and diverse effector repertoires.</title>
        <authorList>
            <person name="Burstein D."/>
            <person name="Amaro F."/>
            <person name="Zusman T."/>
            <person name="Lifshitz Z."/>
            <person name="Cohen O."/>
            <person name="Gilbert J.A."/>
            <person name="Pupko T."/>
            <person name="Shuman H.A."/>
            <person name="Segal G."/>
        </authorList>
    </citation>
    <scope>NUCLEOTIDE SEQUENCE [LARGE SCALE GENOMIC DNA]</scope>
    <source>
        <strain evidence="1 2">ATCC 49180</strain>
    </source>
</reference>
<accession>A0A0W0ZQC3</accession>
<dbReference type="STRING" id="40335.Ltuc_2585"/>
<comment type="caution">
    <text evidence="1">The sequence shown here is derived from an EMBL/GenBank/DDBJ whole genome shotgun (WGS) entry which is preliminary data.</text>
</comment>